<comment type="similarity">
    <text evidence="1 8">Belongs to the SOS response-associated peptidase family.</text>
</comment>
<dbReference type="Gene3D" id="3.90.1680.10">
    <property type="entry name" value="SOS response associated peptidase-like"/>
    <property type="match status" value="1"/>
</dbReference>
<dbReference type="GO" id="GO:0003697">
    <property type="term" value="F:single-stranded DNA binding"/>
    <property type="evidence" value="ECO:0007669"/>
    <property type="project" value="InterPro"/>
</dbReference>
<dbReference type="GO" id="GO:0016829">
    <property type="term" value="F:lyase activity"/>
    <property type="evidence" value="ECO:0007669"/>
    <property type="project" value="UniProtKB-KW"/>
</dbReference>
<organism evidence="10 11">
    <name type="scientific">Amorphus orientalis</name>
    <dbReference type="NCBI Taxonomy" id="649198"/>
    <lineage>
        <taxon>Bacteria</taxon>
        <taxon>Pseudomonadati</taxon>
        <taxon>Pseudomonadota</taxon>
        <taxon>Alphaproteobacteria</taxon>
        <taxon>Hyphomicrobiales</taxon>
        <taxon>Amorphaceae</taxon>
        <taxon>Amorphus</taxon>
    </lineage>
</organism>
<evidence type="ECO:0000256" key="1">
    <source>
        <dbReference type="ARBA" id="ARBA00008136"/>
    </source>
</evidence>
<dbReference type="SUPFAM" id="SSF143081">
    <property type="entry name" value="BB1717-like"/>
    <property type="match status" value="1"/>
</dbReference>
<sequence length="249" mass="26906">MCGRYTLVAPPEAVQELFGAEAAHAAPPRYNIAPSQPILILTEDEPGRRRLVLARWGLIPGWTKDPSTMSLLINARGETAAEKPSFRAAMRHRRCLIPATGFYEWQKRKGTRAQPYFIRPKGGGIVAFAGLWEDWSDPQGGVIDTAAIVTTAASPSLKPIHDRMPAVIRPDDFAMWLDTRTINAKTAASLIGPAPDDAFEAVPVSTAVNAVTNDGPFVQSPIEPESPAAAEAPEETEKKPAAGQIDLFD</sequence>
<dbReference type="InterPro" id="IPR003738">
    <property type="entry name" value="SRAP"/>
</dbReference>
<reference evidence="10" key="1">
    <citation type="submission" date="2023-07" db="EMBL/GenBank/DDBJ databases">
        <title>Genomic Encyclopedia of Type Strains, Phase IV (KMG-IV): sequencing the most valuable type-strain genomes for metagenomic binning, comparative biology and taxonomic classification.</title>
        <authorList>
            <person name="Goeker M."/>
        </authorList>
    </citation>
    <scope>NUCLEOTIDE SEQUENCE</scope>
    <source>
        <strain evidence="10">DSM 21202</strain>
    </source>
</reference>
<evidence type="ECO:0000256" key="4">
    <source>
        <dbReference type="ARBA" id="ARBA00022801"/>
    </source>
</evidence>
<evidence type="ECO:0000256" key="9">
    <source>
        <dbReference type="SAM" id="MobiDB-lite"/>
    </source>
</evidence>
<keyword evidence="3" id="KW-0227">DNA damage</keyword>
<dbReference type="EMBL" id="JAUSUL010000001">
    <property type="protein sequence ID" value="MDQ0314349.1"/>
    <property type="molecule type" value="Genomic_DNA"/>
</dbReference>
<name>A0AAE3VKV7_9HYPH</name>
<evidence type="ECO:0000313" key="10">
    <source>
        <dbReference type="EMBL" id="MDQ0314349.1"/>
    </source>
</evidence>
<evidence type="ECO:0000313" key="11">
    <source>
        <dbReference type="Proteomes" id="UP001229244"/>
    </source>
</evidence>
<keyword evidence="2 8" id="KW-0645">Protease</keyword>
<comment type="caution">
    <text evidence="10">The sequence shown here is derived from an EMBL/GenBank/DDBJ whole genome shotgun (WGS) entry which is preliminary data.</text>
</comment>
<proteinExistence type="inferred from homology"/>
<dbReference type="RefSeq" id="WP_306884121.1">
    <property type="nucleotide sequence ID" value="NZ_JAUSUL010000001.1"/>
</dbReference>
<dbReference type="PANTHER" id="PTHR13604:SF0">
    <property type="entry name" value="ABASIC SITE PROCESSING PROTEIN HMCES"/>
    <property type="match status" value="1"/>
</dbReference>
<feature type="region of interest" description="Disordered" evidence="9">
    <location>
        <begin position="215"/>
        <end position="249"/>
    </location>
</feature>
<keyword evidence="4 8" id="KW-0378">Hydrolase</keyword>
<evidence type="ECO:0000256" key="5">
    <source>
        <dbReference type="ARBA" id="ARBA00023124"/>
    </source>
</evidence>
<keyword evidence="5" id="KW-0190">Covalent protein-DNA linkage</keyword>
<evidence type="ECO:0000256" key="2">
    <source>
        <dbReference type="ARBA" id="ARBA00022670"/>
    </source>
</evidence>
<evidence type="ECO:0000256" key="8">
    <source>
        <dbReference type="RuleBase" id="RU364100"/>
    </source>
</evidence>
<keyword evidence="11" id="KW-1185">Reference proteome</keyword>
<dbReference type="Proteomes" id="UP001229244">
    <property type="component" value="Unassembled WGS sequence"/>
</dbReference>
<protein>
    <recommendedName>
        <fullName evidence="8">Abasic site processing protein</fullName>
        <ecNumber evidence="8">3.4.-.-</ecNumber>
    </recommendedName>
</protein>
<evidence type="ECO:0000256" key="7">
    <source>
        <dbReference type="ARBA" id="ARBA00023239"/>
    </source>
</evidence>
<keyword evidence="6" id="KW-0238">DNA-binding</keyword>
<gene>
    <name evidence="10" type="ORF">J2S73_000786</name>
</gene>
<evidence type="ECO:0000256" key="6">
    <source>
        <dbReference type="ARBA" id="ARBA00023125"/>
    </source>
</evidence>
<accession>A0AAE3VKV7</accession>
<dbReference type="GO" id="GO:0008233">
    <property type="term" value="F:peptidase activity"/>
    <property type="evidence" value="ECO:0007669"/>
    <property type="project" value="UniProtKB-KW"/>
</dbReference>
<feature type="compositionally biased region" description="Low complexity" evidence="9">
    <location>
        <begin position="220"/>
        <end position="231"/>
    </location>
</feature>
<evidence type="ECO:0000256" key="3">
    <source>
        <dbReference type="ARBA" id="ARBA00022763"/>
    </source>
</evidence>
<dbReference type="GO" id="GO:0006508">
    <property type="term" value="P:proteolysis"/>
    <property type="evidence" value="ECO:0007669"/>
    <property type="project" value="UniProtKB-KW"/>
</dbReference>
<dbReference type="GO" id="GO:0106300">
    <property type="term" value="P:protein-DNA covalent cross-linking repair"/>
    <property type="evidence" value="ECO:0007669"/>
    <property type="project" value="InterPro"/>
</dbReference>
<dbReference type="PANTHER" id="PTHR13604">
    <property type="entry name" value="DC12-RELATED"/>
    <property type="match status" value="1"/>
</dbReference>
<dbReference type="InterPro" id="IPR036590">
    <property type="entry name" value="SRAP-like"/>
</dbReference>
<keyword evidence="7" id="KW-0456">Lyase</keyword>
<dbReference type="Pfam" id="PF02586">
    <property type="entry name" value="SRAP"/>
    <property type="match status" value="1"/>
</dbReference>
<dbReference type="EC" id="3.4.-.-" evidence="8"/>
<dbReference type="AlphaFoldDB" id="A0AAE3VKV7"/>